<keyword evidence="2" id="KW-1185">Reference proteome</keyword>
<dbReference type="EMBL" id="MIKF01000495">
    <property type="protein sequence ID" value="RTE70042.1"/>
    <property type="molecule type" value="Genomic_DNA"/>
</dbReference>
<sequence length="70" mass="7491">MRQAVPVDMDEIEDDVNLKPLTDGLAVTPPKNSAVSSLEMADSPYSQRGFSDPWGRALIAGATFGPTRSI</sequence>
<evidence type="ECO:0000313" key="2">
    <source>
        <dbReference type="Proteomes" id="UP000287124"/>
    </source>
</evidence>
<dbReference type="AlphaFoldDB" id="A0A430L2U9"/>
<dbReference type="Proteomes" id="UP000287124">
    <property type="component" value="Unassembled WGS sequence"/>
</dbReference>
<gene>
    <name evidence="1" type="ORF">BHE90_015573</name>
</gene>
<comment type="caution">
    <text evidence="1">The sequence shown here is derived from an EMBL/GenBank/DDBJ whole genome shotgun (WGS) entry which is preliminary data.</text>
</comment>
<accession>A0A430L2U9</accession>
<protein>
    <submittedName>
        <fullName evidence="1">Uncharacterized protein</fullName>
    </submittedName>
</protein>
<organism evidence="1 2">
    <name type="scientific">Fusarium euwallaceae</name>
    <dbReference type="NCBI Taxonomy" id="1147111"/>
    <lineage>
        <taxon>Eukaryota</taxon>
        <taxon>Fungi</taxon>
        <taxon>Dikarya</taxon>
        <taxon>Ascomycota</taxon>
        <taxon>Pezizomycotina</taxon>
        <taxon>Sordariomycetes</taxon>
        <taxon>Hypocreomycetidae</taxon>
        <taxon>Hypocreales</taxon>
        <taxon>Nectriaceae</taxon>
        <taxon>Fusarium</taxon>
        <taxon>Fusarium solani species complex</taxon>
    </lineage>
</organism>
<evidence type="ECO:0000313" key="1">
    <source>
        <dbReference type="EMBL" id="RTE70042.1"/>
    </source>
</evidence>
<name>A0A430L2U9_9HYPO</name>
<proteinExistence type="predicted"/>
<reference evidence="1 2" key="1">
    <citation type="submission" date="2017-06" db="EMBL/GenBank/DDBJ databases">
        <title>Comparative genomic analysis of Ambrosia Fusariam Clade fungi.</title>
        <authorList>
            <person name="Stajich J.E."/>
            <person name="Carrillo J."/>
            <person name="Kijimoto T."/>
            <person name="Eskalen A."/>
            <person name="O'Donnell K."/>
            <person name="Kasson M."/>
        </authorList>
    </citation>
    <scope>NUCLEOTIDE SEQUENCE [LARGE SCALE GENOMIC DNA]</scope>
    <source>
        <strain evidence="1 2">UCR1854</strain>
    </source>
</reference>